<proteinExistence type="predicted"/>
<dbReference type="PANTHER" id="PTHR38118">
    <property type="entry name" value="ANCHORED CELL WALL PROTEIN 11-RELATED"/>
    <property type="match status" value="1"/>
</dbReference>
<dbReference type="Pfam" id="PF24808">
    <property type="entry name" value="DUF7707"/>
    <property type="match status" value="1"/>
</dbReference>
<dbReference type="InterPro" id="IPR056124">
    <property type="entry name" value="DUF7707"/>
</dbReference>
<evidence type="ECO:0000259" key="3">
    <source>
        <dbReference type="Pfam" id="PF24808"/>
    </source>
</evidence>
<evidence type="ECO:0000313" key="5">
    <source>
        <dbReference type="Proteomes" id="UP000813461"/>
    </source>
</evidence>
<dbReference type="EMBL" id="JAGMVJ010000018">
    <property type="protein sequence ID" value="KAH7077086.1"/>
    <property type="molecule type" value="Genomic_DNA"/>
</dbReference>
<protein>
    <recommendedName>
        <fullName evidence="3">DUF7707 domain-containing protein</fullName>
    </recommendedName>
</protein>
<keyword evidence="2" id="KW-0732">Signal</keyword>
<dbReference type="PANTHER" id="PTHR38118:SF2">
    <property type="entry name" value="CDP-ALCOHOL PHOSPHATIDYLTRANSFERASE PROTEIN"/>
    <property type="match status" value="1"/>
</dbReference>
<feature type="domain" description="DUF7707" evidence="3">
    <location>
        <begin position="34"/>
        <end position="139"/>
    </location>
</feature>
<accession>A0A8K0QWK3</accession>
<keyword evidence="5" id="KW-1185">Reference proteome</keyword>
<feature type="chain" id="PRO_5035451058" description="DUF7707 domain-containing protein" evidence="2">
    <location>
        <begin position="19"/>
        <end position="207"/>
    </location>
</feature>
<evidence type="ECO:0000256" key="2">
    <source>
        <dbReference type="SAM" id="SignalP"/>
    </source>
</evidence>
<name>A0A8K0QWK3_9PLEO</name>
<comment type="caution">
    <text evidence="4">The sequence shown here is derived from an EMBL/GenBank/DDBJ whole genome shotgun (WGS) entry which is preliminary data.</text>
</comment>
<evidence type="ECO:0000313" key="4">
    <source>
        <dbReference type="EMBL" id="KAH7077086.1"/>
    </source>
</evidence>
<reference evidence="4" key="1">
    <citation type="journal article" date="2021" name="Nat. Commun.">
        <title>Genetic determinants of endophytism in the Arabidopsis root mycobiome.</title>
        <authorList>
            <person name="Mesny F."/>
            <person name="Miyauchi S."/>
            <person name="Thiergart T."/>
            <person name="Pickel B."/>
            <person name="Atanasova L."/>
            <person name="Karlsson M."/>
            <person name="Huettel B."/>
            <person name="Barry K.W."/>
            <person name="Haridas S."/>
            <person name="Chen C."/>
            <person name="Bauer D."/>
            <person name="Andreopoulos W."/>
            <person name="Pangilinan J."/>
            <person name="LaButti K."/>
            <person name="Riley R."/>
            <person name="Lipzen A."/>
            <person name="Clum A."/>
            <person name="Drula E."/>
            <person name="Henrissat B."/>
            <person name="Kohler A."/>
            <person name="Grigoriev I.V."/>
            <person name="Martin F.M."/>
            <person name="Hacquard S."/>
        </authorList>
    </citation>
    <scope>NUCLEOTIDE SEQUENCE</scope>
    <source>
        <strain evidence="4">MPI-SDFR-AT-0120</strain>
    </source>
</reference>
<evidence type="ECO:0000256" key="1">
    <source>
        <dbReference type="SAM" id="MobiDB-lite"/>
    </source>
</evidence>
<gene>
    <name evidence="4" type="ORF">FB567DRAFT_477596</name>
</gene>
<dbReference type="OrthoDB" id="2121879at2759"/>
<feature type="signal peptide" evidence="2">
    <location>
        <begin position="1"/>
        <end position="18"/>
    </location>
</feature>
<dbReference type="Proteomes" id="UP000813461">
    <property type="component" value="Unassembled WGS sequence"/>
</dbReference>
<dbReference type="AlphaFoldDB" id="A0A8K0QWK3"/>
<organism evidence="4 5">
    <name type="scientific">Paraphoma chrysanthemicola</name>
    <dbReference type="NCBI Taxonomy" id="798071"/>
    <lineage>
        <taxon>Eukaryota</taxon>
        <taxon>Fungi</taxon>
        <taxon>Dikarya</taxon>
        <taxon>Ascomycota</taxon>
        <taxon>Pezizomycotina</taxon>
        <taxon>Dothideomycetes</taxon>
        <taxon>Pleosporomycetidae</taxon>
        <taxon>Pleosporales</taxon>
        <taxon>Pleosporineae</taxon>
        <taxon>Phaeosphaeriaceae</taxon>
        <taxon>Paraphoma</taxon>
    </lineage>
</organism>
<feature type="region of interest" description="Disordered" evidence="1">
    <location>
        <begin position="155"/>
        <end position="177"/>
    </location>
</feature>
<sequence>MLYSTLIVAASAIAGASAQLLSNQTFNTPIPCCSVAANTVNSTLRSSWCEANINTCVNLCGGQAGIANNGNECDDTSLQYTCRCSNGTSFAGATLAPYEQTVPALMCREWYGRCVQATNQNLAQQFQCEQARNANCGNLTINDVGAVSSLAPSGSATASRSSGGGASSTPTGSSTTPAASTGAAVALAKYGSPILAGGLLAVFGIAL</sequence>